<dbReference type="GO" id="GO:0005549">
    <property type="term" value="F:odorant binding"/>
    <property type="evidence" value="ECO:0007669"/>
    <property type="project" value="InterPro"/>
</dbReference>
<evidence type="ECO:0000256" key="5">
    <source>
        <dbReference type="ARBA" id="ARBA00022725"/>
    </source>
</evidence>
<organism evidence="11 12">
    <name type="scientific">Tenebrio molitor</name>
    <name type="common">Yellow mealworm beetle</name>
    <dbReference type="NCBI Taxonomy" id="7067"/>
    <lineage>
        <taxon>Eukaryota</taxon>
        <taxon>Metazoa</taxon>
        <taxon>Ecdysozoa</taxon>
        <taxon>Arthropoda</taxon>
        <taxon>Hexapoda</taxon>
        <taxon>Insecta</taxon>
        <taxon>Pterygota</taxon>
        <taxon>Neoptera</taxon>
        <taxon>Endopterygota</taxon>
        <taxon>Coleoptera</taxon>
        <taxon>Polyphaga</taxon>
        <taxon>Cucujiformia</taxon>
        <taxon>Tenebrionidae</taxon>
        <taxon>Tenebrio</taxon>
    </lineage>
</organism>
<reference evidence="11" key="1">
    <citation type="journal article" date="2020" name="J Insects Food Feed">
        <title>The yellow mealworm (Tenebrio molitor) genome: a resource for the emerging insects as food and feed industry.</title>
        <authorList>
            <person name="Eriksson T."/>
            <person name="Andere A."/>
            <person name="Kelstrup H."/>
            <person name="Emery V."/>
            <person name="Picard C."/>
        </authorList>
    </citation>
    <scope>NUCLEOTIDE SEQUENCE</scope>
    <source>
        <strain evidence="11">Stoneville</strain>
        <tissue evidence="11">Whole head</tissue>
    </source>
</reference>
<evidence type="ECO:0000256" key="10">
    <source>
        <dbReference type="RuleBase" id="RU351113"/>
    </source>
</evidence>
<gene>
    <name evidence="11" type="ORF">GEV33_012293</name>
</gene>
<evidence type="ECO:0000256" key="6">
    <source>
        <dbReference type="ARBA" id="ARBA00022989"/>
    </source>
</evidence>
<dbReference type="GO" id="GO:0007165">
    <property type="term" value="P:signal transduction"/>
    <property type="evidence" value="ECO:0007669"/>
    <property type="project" value="UniProtKB-KW"/>
</dbReference>
<comment type="caution">
    <text evidence="11">The sequence shown here is derived from an EMBL/GenBank/DDBJ whole genome shotgun (WGS) entry which is preliminary data.</text>
</comment>
<evidence type="ECO:0000256" key="2">
    <source>
        <dbReference type="ARBA" id="ARBA00022475"/>
    </source>
</evidence>
<comment type="caution">
    <text evidence="10">Lacks conserved residue(s) required for the propagation of feature annotation.</text>
</comment>
<keyword evidence="5 10" id="KW-0552">Olfaction</keyword>
<feature type="transmembrane region" description="Helical" evidence="10">
    <location>
        <begin position="86"/>
        <end position="109"/>
    </location>
</feature>
<dbReference type="EMBL" id="JABDTM020027455">
    <property type="protein sequence ID" value="KAH0810496.1"/>
    <property type="molecule type" value="Genomic_DNA"/>
</dbReference>
<keyword evidence="9 10" id="KW-0807">Transducer</keyword>
<dbReference type="PANTHER" id="PTHR21137:SF35">
    <property type="entry name" value="ODORANT RECEPTOR 19A-RELATED"/>
    <property type="match status" value="1"/>
</dbReference>
<sequence>MESAGAMHVRMQYVFHDVCHIQIITYFYGWWIVLEALGPWCLLDKKLVVPREKLERQMLFFSPLMTTVELLRMCFIDLFDTFIAKVVLVIAFVNVISLTVMQTYYSLYYLDAVHFLKYAPVYFGRFFVMVTIAFIRSSRNMLQFLQNLPKWKLDVVGKEEIEKEATYITVYCCLTILVGLCTAVLYVVPSEGDYETFFIMTWFEEHVLEWADVLSLLHRLSFPFASFLMQAPCIQMCYMLKHSQFQVKILMQYIDNLDSGYEDSDMEQLIFDENYQNEMERRLTFCIKRHIEIFVTCRKIVKAGSLFVFLFTTSGGLLGISILMYIVLMAWVHLVLCARPQLHAYEYWGSLPDCDSPK</sequence>
<accession>A0A8J6HA14</accession>
<feature type="transmembrane region" description="Helical" evidence="10">
    <location>
        <begin position="21"/>
        <end position="40"/>
    </location>
</feature>
<reference evidence="11" key="2">
    <citation type="submission" date="2021-08" db="EMBL/GenBank/DDBJ databases">
        <authorList>
            <person name="Eriksson T."/>
        </authorList>
    </citation>
    <scope>NUCLEOTIDE SEQUENCE</scope>
    <source>
        <strain evidence="11">Stoneville</strain>
        <tissue evidence="11">Whole head</tissue>
    </source>
</reference>
<dbReference type="InterPro" id="IPR004117">
    <property type="entry name" value="7tm6_olfct_rcpt"/>
</dbReference>
<dbReference type="GO" id="GO:0005886">
    <property type="term" value="C:plasma membrane"/>
    <property type="evidence" value="ECO:0007669"/>
    <property type="project" value="UniProtKB-SubCell"/>
</dbReference>
<evidence type="ECO:0000256" key="8">
    <source>
        <dbReference type="ARBA" id="ARBA00023170"/>
    </source>
</evidence>
<keyword evidence="7 10" id="KW-0472">Membrane</keyword>
<keyword evidence="3 10" id="KW-0716">Sensory transduction</keyword>
<comment type="subcellular location">
    <subcellularLocation>
        <location evidence="1 10">Cell membrane</location>
        <topology evidence="1 10">Multi-pass membrane protein</topology>
    </subcellularLocation>
</comment>
<dbReference type="Proteomes" id="UP000719412">
    <property type="component" value="Unassembled WGS sequence"/>
</dbReference>
<name>A0A8J6HA14_TENMO</name>
<evidence type="ECO:0000256" key="4">
    <source>
        <dbReference type="ARBA" id="ARBA00022692"/>
    </source>
</evidence>
<protein>
    <recommendedName>
        <fullName evidence="10">Odorant receptor</fullName>
    </recommendedName>
</protein>
<keyword evidence="4 10" id="KW-0812">Transmembrane</keyword>
<feature type="transmembrane region" description="Helical" evidence="10">
    <location>
        <begin position="168"/>
        <end position="188"/>
    </location>
</feature>
<comment type="similarity">
    <text evidence="10">Belongs to the insect chemoreceptor superfamily. Heteromeric odorant receptor channel (TC 1.A.69) family.</text>
</comment>
<evidence type="ECO:0000256" key="1">
    <source>
        <dbReference type="ARBA" id="ARBA00004651"/>
    </source>
</evidence>
<feature type="transmembrane region" description="Helical" evidence="10">
    <location>
        <begin position="115"/>
        <end position="135"/>
    </location>
</feature>
<keyword evidence="12" id="KW-1185">Reference proteome</keyword>
<proteinExistence type="inferred from homology"/>
<evidence type="ECO:0000313" key="12">
    <source>
        <dbReference type="Proteomes" id="UP000719412"/>
    </source>
</evidence>
<keyword evidence="8 10" id="KW-0675">Receptor</keyword>
<evidence type="ECO:0000256" key="3">
    <source>
        <dbReference type="ARBA" id="ARBA00022606"/>
    </source>
</evidence>
<feature type="transmembrane region" description="Helical" evidence="10">
    <location>
        <begin position="306"/>
        <end position="332"/>
    </location>
</feature>
<evidence type="ECO:0000256" key="9">
    <source>
        <dbReference type="ARBA" id="ARBA00023224"/>
    </source>
</evidence>
<keyword evidence="6 10" id="KW-1133">Transmembrane helix</keyword>
<evidence type="ECO:0000256" key="7">
    <source>
        <dbReference type="ARBA" id="ARBA00023136"/>
    </source>
</evidence>
<dbReference type="PANTHER" id="PTHR21137">
    <property type="entry name" value="ODORANT RECEPTOR"/>
    <property type="match status" value="1"/>
</dbReference>
<keyword evidence="2" id="KW-1003">Cell membrane</keyword>
<evidence type="ECO:0000313" key="11">
    <source>
        <dbReference type="EMBL" id="KAH0810496.1"/>
    </source>
</evidence>
<dbReference type="GO" id="GO:0004984">
    <property type="term" value="F:olfactory receptor activity"/>
    <property type="evidence" value="ECO:0007669"/>
    <property type="project" value="InterPro"/>
</dbReference>
<dbReference type="AlphaFoldDB" id="A0A8J6HA14"/>